<dbReference type="GO" id="GO:0015074">
    <property type="term" value="P:DNA integration"/>
    <property type="evidence" value="ECO:0007669"/>
    <property type="project" value="InterPro"/>
</dbReference>
<reference evidence="4" key="2">
    <citation type="submission" date="2014-07" db="EMBL/GenBank/DDBJ databases">
        <title>Genetics and epidemiology of antimicrobial resistance in B. fragilis group.</title>
        <authorList>
            <person name="Sydenham T.V."/>
            <person name="Hasman H."/>
            <person name="Kemp M."/>
            <person name="Justesen U.S."/>
        </authorList>
    </citation>
    <scope>NUCLEOTIDE SEQUENCE [LARGE SCALE GENOMIC DNA]</scope>
    <source>
        <strain evidence="4">DCMOUH0018B</strain>
    </source>
</reference>
<dbReference type="PANTHER" id="PTHR30349">
    <property type="entry name" value="PHAGE INTEGRASE-RELATED"/>
    <property type="match status" value="1"/>
</dbReference>
<dbReference type="RefSeq" id="WP_044301037.1">
    <property type="nucleotide sequence ID" value="NZ_CAEUHN010000012.1"/>
</dbReference>
<evidence type="ECO:0000256" key="2">
    <source>
        <dbReference type="ARBA" id="ARBA00023172"/>
    </source>
</evidence>
<evidence type="ECO:0000259" key="3">
    <source>
        <dbReference type="Pfam" id="PF13102"/>
    </source>
</evidence>
<reference evidence="4" key="1">
    <citation type="book" date="2014" name="THE 24TH EUROPEAN CONGRESS OF CLINICAL MICROBIOLOGY AND INFECTIOUS DISEASES" publisher="ECCMID 2014" city="Barcelona, Spain">
        <title>Identification of resistance genes in three multidrug-resistant Bacteroides fragilis isolates by whole genome sequencing.</title>
        <editorList>
            <person name="Unknown"/>
            <person name="A."/>
        </editorList>
        <authorList>
            <person name="Sydenham T.V."/>
            <person name="Hasman H."/>
            <person name="Wang M."/>
            <person name="Soki J."/>
            <person name="Nagy E."/>
            <person name="Justesen U.S."/>
        </authorList>
    </citation>
    <scope>NUCLEOTIDE SEQUENCE</scope>
    <source>
        <strain evidence="4">DCMOUH0018B</strain>
    </source>
</reference>
<name>A0A0I9S7S4_BACFG</name>
<dbReference type="InterPro" id="IPR011010">
    <property type="entry name" value="DNA_brk_join_enz"/>
</dbReference>
<dbReference type="PANTHER" id="PTHR30349:SF64">
    <property type="entry name" value="PROPHAGE INTEGRASE INTD-RELATED"/>
    <property type="match status" value="1"/>
</dbReference>
<dbReference type="EMBL" id="JMZZ02000156">
    <property type="protein sequence ID" value="KFX73862.1"/>
    <property type="molecule type" value="Genomic_DNA"/>
</dbReference>
<dbReference type="GO" id="GO:0003677">
    <property type="term" value="F:DNA binding"/>
    <property type="evidence" value="ECO:0007669"/>
    <property type="project" value="UniProtKB-KW"/>
</dbReference>
<gene>
    <name evidence="4" type="ORF">EE52_0215625</name>
</gene>
<dbReference type="Gene3D" id="1.10.150.130">
    <property type="match status" value="1"/>
</dbReference>
<dbReference type="AlphaFoldDB" id="A0A0I9S7S4"/>
<keyword evidence="1" id="KW-0238">DNA-binding</keyword>
<feature type="domain" description="Phage integrase SAM-like" evidence="3">
    <location>
        <begin position="106"/>
        <end position="193"/>
    </location>
</feature>
<evidence type="ECO:0000256" key="1">
    <source>
        <dbReference type="ARBA" id="ARBA00023125"/>
    </source>
</evidence>
<keyword evidence="2" id="KW-0233">DNA recombination</keyword>
<dbReference type="PATRIC" id="fig|817.53.peg.3225"/>
<dbReference type="InterPro" id="IPR010998">
    <property type="entry name" value="Integrase_recombinase_N"/>
</dbReference>
<dbReference type="Gene3D" id="1.10.443.10">
    <property type="entry name" value="Intergrase catalytic core"/>
    <property type="match status" value="1"/>
</dbReference>
<dbReference type="Pfam" id="PF13102">
    <property type="entry name" value="Phage_int_SAM_5"/>
    <property type="match status" value="1"/>
</dbReference>
<organism evidence="4">
    <name type="scientific">Bacteroides fragilis</name>
    <dbReference type="NCBI Taxonomy" id="817"/>
    <lineage>
        <taxon>Bacteria</taxon>
        <taxon>Pseudomonadati</taxon>
        <taxon>Bacteroidota</taxon>
        <taxon>Bacteroidia</taxon>
        <taxon>Bacteroidales</taxon>
        <taxon>Bacteroidaceae</taxon>
        <taxon>Bacteroides</taxon>
    </lineage>
</organism>
<proteinExistence type="predicted"/>
<dbReference type="InterPro" id="IPR025269">
    <property type="entry name" value="SAM-like_dom"/>
</dbReference>
<comment type="caution">
    <text evidence="4">The sequence shown here is derived from an EMBL/GenBank/DDBJ whole genome shotgun (WGS) entry which is preliminary data.</text>
</comment>
<accession>A0A0I9S7S4</accession>
<dbReference type="SUPFAM" id="SSF56349">
    <property type="entry name" value="DNA breaking-rejoining enzymes"/>
    <property type="match status" value="1"/>
</dbReference>
<evidence type="ECO:0000313" key="4">
    <source>
        <dbReference type="EMBL" id="KFX73862.1"/>
    </source>
</evidence>
<sequence>MATVKIIILKHQRREDNTWNVKIRITHERQSSYIATTHYVGSELINKKTFELKERNNPIYDQVMLDVLKIRAELSKLGHSIDLYSAKGLCELMKDKLSNKPEGINFFDFGYAYADKVLKEGRRIGENYRIAISKFEAFVGNRNLCFSDITSSLLIKFEEDLKSQRSKCGIGNISDSGVRLYMSKIQALFNRAKLEYNDEDVGIIRISNNPFAKYKIPKQPITRKRSLTDEQIRAIKEYRIPENMLGVIIARDVFLMSFFMVGMNTVDMFYLNPPVDDRFEYERRKTRTRRDDRAFISIKVEPELEPYLERYKDSVGDRAFNFFIRYASHKQFVHKVNLNLKKIGNALGIPDLTLYAARHSWATIARNDCGISMDDVATSLNHKSGYNVTDTYVKKDWSRIDKANRKVIDFVFHPKKKDEEKAGE</sequence>
<protein>
    <recommendedName>
        <fullName evidence="3">Phage integrase SAM-like domain-containing protein</fullName>
    </recommendedName>
</protein>
<dbReference type="InterPro" id="IPR050090">
    <property type="entry name" value="Tyrosine_recombinase_XerCD"/>
</dbReference>
<dbReference type="GO" id="GO:0006310">
    <property type="term" value="P:DNA recombination"/>
    <property type="evidence" value="ECO:0007669"/>
    <property type="project" value="UniProtKB-KW"/>
</dbReference>
<dbReference type="InterPro" id="IPR013762">
    <property type="entry name" value="Integrase-like_cat_sf"/>
</dbReference>